<dbReference type="EMBL" id="FOIF01000019">
    <property type="protein sequence ID" value="SES91466.1"/>
    <property type="molecule type" value="Genomic_DNA"/>
</dbReference>
<dbReference type="PANTHER" id="PTHR35568:SF1">
    <property type="entry name" value="TRANSCRIPTIONAL REGULATOR DAUR"/>
    <property type="match status" value="1"/>
</dbReference>
<dbReference type="GO" id="GO:0003677">
    <property type="term" value="F:DNA binding"/>
    <property type="evidence" value="ECO:0007669"/>
    <property type="project" value="UniProtKB-KW"/>
</dbReference>
<feature type="domain" description="YheO-like" evidence="1">
    <location>
        <begin position="11"/>
        <end position="122"/>
    </location>
</feature>
<evidence type="ECO:0000313" key="3">
    <source>
        <dbReference type="EMBL" id="SES91466.1"/>
    </source>
</evidence>
<dbReference type="Pfam" id="PF08348">
    <property type="entry name" value="PAS_6"/>
    <property type="match status" value="1"/>
</dbReference>
<keyword evidence="3" id="KW-0238">DNA-binding</keyword>
<feature type="domain" description="Transcriptional regulator DauR-like HTH" evidence="2">
    <location>
        <begin position="148"/>
        <end position="209"/>
    </location>
</feature>
<accession>A0A1I0ADZ4</accession>
<dbReference type="Pfam" id="PF13309">
    <property type="entry name" value="HTH_22"/>
    <property type="match status" value="1"/>
</dbReference>
<evidence type="ECO:0000313" key="4">
    <source>
        <dbReference type="Proteomes" id="UP000243819"/>
    </source>
</evidence>
<evidence type="ECO:0000259" key="1">
    <source>
        <dbReference type="Pfam" id="PF08348"/>
    </source>
</evidence>
<dbReference type="InterPro" id="IPR039446">
    <property type="entry name" value="DauR-like"/>
</dbReference>
<dbReference type="OrthoDB" id="9796595at2"/>
<dbReference type="PANTHER" id="PTHR35568">
    <property type="entry name" value="TRANSCRIPTIONAL REGULATOR DAUR"/>
    <property type="match status" value="1"/>
</dbReference>
<organism evidence="3 4">
    <name type="scientific">Anaerobranca gottschalkii DSM 13577</name>
    <dbReference type="NCBI Taxonomy" id="1120990"/>
    <lineage>
        <taxon>Bacteria</taxon>
        <taxon>Bacillati</taxon>
        <taxon>Bacillota</taxon>
        <taxon>Clostridia</taxon>
        <taxon>Eubacteriales</taxon>
        <taxon>Proteinivoracaceae</taxon>
        <taxon>Anaerobranca</taxon>
    </lineage>
</organism>
<dbReference type="AlphaFoldDB" id="A0A1I0ADZ4"/>
<reference evidence="4" key="1">
    <citation type="submission" date="2016-10" db="EMBL/GenBank/DDBJ databases">
        <authorList>
            <person name="Varghese N."/>
            <person name="Submissions S."/>
        </authorList>
    </citation>
    <scope>NUCLEOTIDE SEQUENCE [LARGE SCALE GENOMIC DNA]</scope>
    <source>
        <strain evidence="4">DSM 13577</strain>
    </source>
</reference>
<dbReference type="InterPro" id="IPR013559">
    <property type="entry name" value="YheO"/>
</dbReference>
<keyword evidence="4" id="KW-1185">Reference proteome</keyword>
<name>A0A1I0ADZ4_9FIRM</name>
<dbReference type="STRING" id="1120990.SAMN03080614_101923"/>
<protein>
    <submittedName>
        <fullName evidence="3">Predicted transcriptional regulator YheO, contains PAS and DNA-binding HTH domains</fullName>
    </submittedName>
</protein>
<proteinExistence type="predicted"/>
<dbReference type="InterPro" id="IPR039445">
    <property type="entry name" value="DauR-like_HTH"/>
</dbReference>
<gene>
    <name evidence="3" type="ORF">SAMN03080614_101923</name>
</gene>
<dbReference type="Proteomes" id="UP000243819">
    <property type="component" value="Unassembled WGS sequence"/>
</dbReference>
<sequence length="216" mass="24402">MRLLSEISPILKAVLPIVKGLGQTLTKHHEIVLHDISKAENSIIAIENGHVTGREVGSPATDYLMELVNSKNNTEDMHVNYVTKTKDGRTLKSSTMLIRDENGKIIGALCINFDMTYADIAKKFLEEITLIEKEESKEKFPESTTEFLQTMIQNALSLVDKPVSLLTKEDKLQIVEYLNNNKIFTIKGSVDLLAKELNVSRYTIYNYLDEISINQN</sequence>
<evidence type="ECO:0000259" key="2">
    <source>
        <dbReference type="Pfam" id="PF13309"/>
    </source>
</evidence>